<organism evidence="1 2">
    <name type="scientific">Rhizobium subbaraonis</name>
    <dbReference type="NCBI Taxonomy" id="908946"/>
    <lineage>
        <taxon>Bacteria</taxon>
        <taxon>Pseudomonadati</taxon>
        <taxon>Pseudomonadota</taxon>
        <taxon>Alphaproteobacteria</taxon>
        <taxon>Hyphomicrobiales</taxon>
        <taxon>Rhizobiaceae</taxon>
        <taxon>Rhizobium/Agrobacterium group</taxon>
        <taxon>Rhizobium</taxon>
    </lineage>
</organism>
<dbReference type="EMBL" id="OBQD01000007">
    <property type="protein sequence ID" value="SOC40512.1"/>
    <property type="molecule type" value="Genomic_DNA"/>
</dbReference>
<protein>
    <submittedName>
        <fullName evidence="1">Uncharacterized protein</fullName>
    </submittedName>
</protein>
<gene>
    <name evidence="1" type="ORF">SAMN05892877_107270</name>
</gene>
<evidence type="ECO:0000313" key="2">
    <source>
        <dbReference type="Proteomes" id="UP000219167"/>
    </source>
</evidence>
<name>A0A285UFB7_9HYPH</name>
<reference evidence="1 2" key="1">
    <citation type="submission" date="2017-08" db="EMBL/GenBank/DDBJ databases">
        <authorList>
            <person name="de Groot N.N."/>
        </authorList>
    </citation>
    <scope>NUCLEOTIDE SEQUENCE [LARGE SCALE GENOMIC DNA]</scope>
    <source>
        <strain evidence="1 2">JC85</strain>
    </source>
</reference>
<keyword evidence="2" id="KW-1185">Reference proteome</keyword>
<sequence>MHQLNDKTIIKNDLCLGYSHACTAFENVMLLDVPKW</sequence>
<proteinExistence type="predicted"/>
<dbReference type="Proteomes" id="UP000219167">
    <property type="component" value="Unassembled WGS sequence"/>
</dbReference>
<accession>A0A285UFB7</accession>
<evidence type="ECO:0000313" key="1">
    <source>
        <dbReference type="EMBL" id="SOC40512.1"/>
    </source>
</evidence>
<dbReference type="AlphaFoldDB" id="A0A285UFB7"/>